<evidence type="ECO:0000313" key="10">
    <source>
        <dbReference type="Proteomes" id="UP000053890"/>
    </source>
</evidence>
<evidence type="ECO:0000256" key="4">
    <source>
        <dbReference type="ARBA" id="ARBA00023015"/>
    </source>
</evidence>
<feature type="compositionally biased region" description="Basic and acidic residues" evidence="7">
    <location>
        <begin position="517"/>
        <end position="539"/>
    </location>
</feature>
<dbReference type="EMBL" id="KQ474076">
    <property type="protein sequence ID" value="KPV76471.1"/>
    <property type="molecule type" value="Genomic_DNA"/>
</dbReference>
<feature type="compositionally biased region" description="Basic and acidic residues" evidence="7">
    <location>
        <begin position="363"/>
        <end position="389"/>
    </location>
</feature>
<dbReference type="GeneID" id="28976805"/>
<feature type="compositionally biased region" description="Pro residues" evidence="7">
    <location>
        <begin position="444"/>
        <end position="454"/>
    </location>
</feature>
<dbReference type="GO" id="GO:0061630">
    <property type="term" value="F:ubiquitin protein ligase activity"/>
    <property type="evidence" value="ECO:0007669"/>
    <property type="project" value="UniProtKB-EC"/>
</dbReference>
<feature type="region of interest" description="Disordered" evidence="7">
    <location>
        <begin position="686"/>
        <end position="796"/>
    </location>
</feature>
<evidence type="ECO:0000313" key="9">
    <source>
        <dbReference type="EMBL" id="KPV76471.1"/>
    </source>
</evidence>
<feature type="region of interest" description="Disordered" evidence="7">
    <location>
        <begin position="1"/>
        <end position="68"/>
    </location>
</feature>
<sequence length="1048" mass="113520">MPPDDAGPPSKRRKTSSPPRPPPHRRRSSPASHRPSHSPEAARPRRKNPLEGFDDDEELPEEREERERDAALLAARAGGGDDGDGHDDEDEHCAICLSPIENKTVVYPCHHGQFCWNCIRAWTDQSRKCPLCLGPIEHLIHNIRSPKDYQVHHLLPLHTLVSTSASASTSTDPLPPRGNRPPRVNPALPRHALYGRSRYSSAARVGEEDETTWRERQTERELERRRYIYREDLYAKHVASNRYTGFKPFSPQTFASNSELKAKVIKFIRRELQIFPAVDVAFLTTYLVSIASQLDLRSSAAIRLISDFLSDQDAQHLVHEITTFARSPFKSLEGYDRFVQYGRPHRDVPKARELEELVLEPEDLQRDAPRFEEHMRRKRAEEDAAERARPRPPPPMAASLPSRSTAPTTARRGSQGEAFRGGRGDGGYGGARAPRERRLSGREPSPPGHSPPPSSSRRRSSGAYRHERRAPPSPPREPDWRDRDERYTGSYYLSSGSRRDGTKGARAYGPPPPRWARGQERRYRDERERDRERERGRSRSRDRRRSPSPSERGGSRSRSYSRSPVGSRRERSSSRSRTLQADSRSRSPSRSRPPPSSRGRSRSHTPVRRTASPTPPPALDLGADPHASADDSDAISLVGPSFSAAPSPRPGTPSAAAGGPARPMLSIFGAAQRLLGNGRVVTLTEDGRASLQGAPPSDSGSSMAAAGKGKGKARADAAEPPSAPLAMRLRPAPSGKGKAPTSSSRGQEPYDAMPRARPASPAGKTLLARLGSAPTSSSVVAPAPAPAAASSADAGQTLRAKLQARLTAEYRQALASRSAPSAATSSAAASGAKSATDLRGLLQARLTAEKALAYEEMTRSRAQASLAALRERGAGGEGGTGQTTTFSQATRELLLARLEEERLLAEEAEGAAVGLAAGGYELDYGFEYDYGLDAVSFDSGPSLSTSADAALASAPSTDPLPLPASPSPPPTPAPAPAPAPKSETALKAALLEKRKAAVELELEKRSGELKERLVRQKLLARRKAAAVAVASGEGSPPLRTGERVEESV</sequence>
<dbReference type="SMART" id="SM00184">
    <property type="entry name" value="RING"/>
    <property type="match status" value="1"/>
</dbReference>
<feature type="region of interest" description="Disordered" evidence="7">
    <location>
        <begin position="813"/>
        <end position="834"/>
    </location>
</feature>
<dbReference type="GO" id="GO:0008270">
    <property type="term" value="F:zinc ion binding"/>
    <property type="evidence" value="ECO:0007669"/>
    <property type="project" value="UniProtKB-KW"/>
</dbReference>
<dbReference type="PROSITE" id="PS50089">
    <property type="entry name" value="ZF_RING_2"/>
    <property type="match status" value="1"/>
</dbReference>
<dbReference type="AlphaFoldDB" id="A0A194SAQ1"/>
<feature type="compositionally biased region" description="Gly residues" evidence="7">
    <location>
        <begin position="419"/>
        <end position="430"/>
    </location>
</feature>
<feature type="region of interest" description="Disordered" evidence="7">
    <location>
        <begin position="943"/>
        <end position="983"/>
    </location>
</feature>
<dbReference type="EC" id="2.3.2.27" evidence="2"/>
<keyword evidence="5" id="KW-0804">Transcription</keyword>
<feature type="domain" description="RING-type" evidence="8">
    <location>
        <begin position="93"/>
        <end position="132"/>
    </location>
</feature>
<feature type="compositionally biased region" description="Low complexity" evidence="7">
    <location>
        <begin position="943"/>
        <end position="957"/>
    </location>
</feature>
<protein>
    <recommendedName>
        <fullName evidence="2">RING-type E3 ubiquitin transferase</fullName>
        <ecNumber evidence="2">2.3.2.27</ecNumber>
    </recommendedName>
</protein>
<dbReference type="Pfam" id="PF13639">
    <property type="entry name" value="zf-RING_2"/>
    <property type="match status" value="1"/>
</dbReference>
<dbReference type="Gene3D" id="3.30.40.10">
    <property type="entry name" value="Zinc/RING finger domain, C3HC4 (zinc finger)"/>
    <property type="match status" value="1"/>
</dbReference>
<organism evidence="9 10">
    <name type="scientific">Rhodotorula graminis (strain WP1)</name>
    <dbReference type="NCBI Taxonomy" id="578459"/>
    <lineage>
        <taxon>Eukaryota</taxon>
        <taxon>Fungi</taxon>
        <taxon>Dikarya</taxon>
        <taxon>Basidiomycota</taxon>
        <taxon>Pucciniomycotina</taxon>
        <taxon>Microbotryomycetes</taxon>
        <taxon>Sporidiobolales</taxon>
        <taxon>Sporidiobolaceae</taxon>
        <taxon>Rhodotorula</taxon>
    </lineage>
</organism>
<dbReference type="RefSeq" id="XP_018272520.1">
    <property type="nucleotide sequence ID" value="XM_018416357.1"/>
</dbReference>
<dbReference type="PANTHER" id="PTHR46077:SF1">
    <property type="entry name" value="TOP1 BINDING ARGININE_SERINE RICH PROTEIN, E3 UBIQUITIN LIGASE"/>
    <property type="match status" value="1"/>
</dbReference>
<evidence type="ECO:0000256" key="5">
    <source>
        <dbReference type="ARBA" id="ARBA00023163"/>
    </source>
</evidence>
<dbReference type="PANTHER" id="PTHR46077">
    <property type="entry name" value="E3 UBIQUITIN-PROTEIN LIGASE TOPORS"/>
    <property type="match status" value="1"/>
</dbReference>
<evidence type="ECO:0000256" key="3">
    <source>
        <dbReference type="ARBA" id="ARBA00022679"/>
    </source>
</evidence>
<feature type="compositionally biased region" description="Basic and acidic residues" evidence="7">
    <location>
        <begin position="476"/>
        <end position="487"/>
    </location>
</feature>
<keyword evidence="10" id="KW-1185">Reference proteome</keyword>
<feature type="region of interest" description="Disordered" evidence="7">
    <location>
        <begin position="359"/>
        <end position="662"/>
    </location>
</feature>
<dbReference type="GO" id="GO:0000209">
    <property type="term" value="P:protein polyubiquitination"/>
    <property type="evidence" value="ECO:0007669"/>
    <property type="project" value="TreeGrafter"/>
</dbReference>
<evidence type="ECO:0000256" key="2">
    <source>
        <dbReference type="ARBA" id="ARBA00012483"/>
    </source>
</evidence>
<keyword evidence="3" id="KW-0808">Transferase</keyword>
<keyword evidence="4" id="KW-0805">Transcription regulation</keyword>
<evidence type="ECO:0000256" key="1">
    <source>
        <dbReference type="ARBA" id="ARBA00000900"/>
    </source>
</evidence>
<keyword evidence="6" id="KW-0863">Zinc-finger</keyword>
<keyword evidence="6" id="KW-0862">Zinc</keyword>
<reference evidence="9 10" key="1">
    <citation type="journal article" date="2015" name="Front. Microbiol.">
        <title>Genome sequence of the plant growth promoting endophytic yeast Rhodotorula graminis WP1.</title>
        <authorList>
            <person name="Firrincieli A."/>
            <person name="Otillar R."/>
            <person name="Salamov A."/>
            <person name="Schmutz J."/>
            <person name="Khan Z."/>
            <person name="Redman R.S."/>
            <person name="Fleck N.D."/>
            <person name="Lindquist E."/>
            <person name="Grigoriev I.V."/>
            <person name="Doty S.L."/>
        </authorList>
    </citation>
    <scope>NUCLEOTIDE SEQUENCE [LARGE SCALE GENOMIC DNA]</scope>
    <source>
        <strain evidence="9 10">WP1</strain>
    </source>
</reference>
<gene>
    <name evidence="9" type="ORF">RHOBADRAFT_52475</name>
</gene>
<feature type="compositionally biased region" description="Acidic residues" evidence="7">
    <location>
        <begin position="52"/>
        <end position="62"/>
    </location>
</feature>
<dbReference type="OMA" id="CLSPIEN"/>
<feature type="compositionally biased region" description="Low complexity" evidence="7">
    <location>
        <begin position="547"/>
        <end position="566"/>
    </location>
</feature>
<feature type="compositionally biased region" description="Low complexity" evidence="7">
    <location>
        <begin position="772"/>
        <end position="792"/>
    </location>
</feature>
<evidence type="ECO:0000259" key="8">
    <source>
        <dbReference type="PROSITE" id="PS50089"/>
    </source>
</evidence>
<feature type="compositionally biased region" description="Low complexity" evidence="7">
    <location>
        <begin position="693"/>
        <end position="707"/>
    </location>
</feature>
<dbReference type="SUPFAM" id="SSF57850">
    <property type="entry name" value="RING/U-box"/>
    <property type="match status" value="1"/>
</dbReference>
<feature type="compositionally biased region" description="Pro residues" evidence="7">
    <location>
        <begin position="958"/>
        <end position="979"/>
    </location>
</feature>
<dbReference type="GO" id="GO:0006513">
    <property type="term" value="P:protein monoubiquitination"/>
    <property type="evidence" value="ECO:0007669"/>
    <property type="project" value="TreeGrafter"/>
</dbReference>
<comment type="catalytic activity">
    <reaction evidence="1">
        <text>S-ubiquitinyl-[E2 ubiquitin-conjugating enzyme]-L-cysteine + [acceptor protein]-L-lysine = [E2 ubiquitin-conjugating enzyme]-L-cysteine + N(6)-ubiquitinyl-[acceptor protein]-L-lysine.</text>
        <dbReference type="EC" id="2.3.2.27"/>
    </reaction>
</comment>
<feature type="compositionally biased region" description="Low complexity" evidence="7">
    <location>
        <begin position="652"/>
        <end position="662"/>
    </location>
</feature>
<keyword evidence="6" id="KW-0479">Metal-binding</keyword>
<name>A0A194SAQ1_RHOGW</name>
<feature type="region of interest" description="Disordered" evidence="7">
    <location>
        <begin position="165"/>
        <end position="187"/>
    </location>
</feature>
<dbReference type="InterPro" id="IPR001841">
    <property type="entry name" value="Znf_RING"/>
</dbReference>
<feature type="region of interest" description="Disordered" evidence="7">
    <location>
        <begin position="1027"/>
        <end position="1048"/>
    </location>
</feature>
<dbReference type="OrthoDB" id="21204at2759"/>
<evidence type="ECO:0000256" key="6">
    <source>
        <dbReference type="PROSITE-ProRule" id="PRU00175"/>
    </source>
</evidence>
<accession>A0A194SAQ1</accession>
<proteinExistence type="predicted"/>
<dbReference type="STRING" id="578459.A0A194SAQ1"/>
<dbReference type="Proteomes" id="UP000053890">
    <property type="component" value="Unassembled WGS sequence"/>
</dbReference>
<evidence type="ECO:0000256" key="7">
    <source>
        <dbReference type="SAM" id="MobiDB-lite"/>
    </source>
</evidence>
<dbReference type="InterPro" id="IPR013083">
    <property type="entry name" value="Znf_RING/FYVE/PHD"/>
</dbReference>